<dbReference type="Gene3D" id="1.10.472.80">
    <property type="entry name" value="Ypt/Rab-GAP domain of gyp1p, domain 3"/>
    <property type="match status" value="1"/>
</dbReference>
<organism evidence="4 5">
    <name type="scientific">Pristionchus mayeri</name>
    <dbReference type="NCBI Taxonomy" id="1317129"/>
    <lineage>
        <taxon>Eukaryota</taxon>
        <taxon>Metazoa</taxon>
        <taxon>Ecdysozoa</taxon>
        <taxon>Nematoda</taxon>
        <taxon>Chromadorea</taxon>
        <taxon>Rhabditida</taxon>
        <taxon>Rhabditina</taxon>
        <taxon>Diplogasteromorpha</taxon>
        <taxon>Diplogasteroidea</taxon>
        <taxon>Neodiplogasteridae</taxon>
        <taxon>Pristionchus</taxon>
    </lineage>
</organism>
<dbReference type="SUPFAM" id="SSF47923">
    <property type="entry name" value="Ypt/Rab-GAP domain of gyp1p"/>
    <property type="match status" value="2"/>
</dbReference>
<dbReference type="GO" id="GO:0031267">
    <property type="term" value="F:small GTPase binding"/>
    <property type="evidence" value="ECO:0007669"/>
    <property type="project" value="TreeGrafter"/>
</dbReference>
<sequence length="199" mass="23014">LRIQSIGSSLYRNLCSLAQHIPSIGYCQGLNFIAALCLLAVGDESRSRDLLFHLILPRVHYYTENMSGLLRDLRVLDEILRRDLAEVHSAIHRLEVGVDLLVGKWFICLYIDSLPMELFLRIWDCLIYDGEIWIFKIAFRLLKKARKRIVSCHSSDQLLKVVREIASSREALDCHSLITTEKDKISKSDIDNLRNQFSR</sequence>
<comment type="caution">
    <text evidence="4">The sequence shown here is derived from an EMBL/GenBank/DDBJ whole genome shotgun (WGS) entry which is preliminary data.</text>
</comment>
<accession>A0AAN5CD24</accession>
<feature type="non-terminal residue" evidence="4">
    <location>
        <position position="1"/>
    </location>
</feature>
<dbReference type="GO" id="GO:0005096">
    <property type="term" value="F:GTPase activator activity"/>
    <property type="evidence" value="ECO:0007669"/>
    <property type="project" value="UniProtKB-KW"/>
</dbReference>
<dbReference type="AlphaFoldDB" id="A0AAN5CD24"/>
<evidence type="ECO:0000256" key="1">
    <source>
        <dbReference type="ARBA" id="ARBA00022468"/>
    </source>
</evidence>
<reference evidence="5" key="1">
    <citation type="submission" date="2022-10" db="EMBL/GenBank/DDBJ databases">
        <title>Genome assembly of Pristionchus species.</title>
        <authorList>
            <person name="Yoshida K."/>
            <person name="Sommer R.J."/>
        </authorList>
    </citation>
    <scope>NUCLEOTIDE SEQUENCE [LARGE SCALE GENOMIC DNA]</scope>
    <source>
        <strain evidence="5">RS5460</strain>
    </source>
</reference>
<dbReference type="Pfam" id="PF00566">
    <property type="entry name" value="RabGAP-TBC"/>
    <property type="match status" value="1"/>
</dbReference>
<keyword evidence="1" id="KW-0343">GTPase activation</keyword>
<dbReference type="EMBL" id="BTRK01000002">
    <property type="protein sequence ID" value="GMR37056.1"/>
    <property type="molecule type" value="Genomic_DNA"/>
</dbReference>
<dbReference type="PROSITE" id="PS50086">
    <property type="entry name" value="TBC_RABGAP"/>
    <property type="match status" value="1"/>
</dbReference>
<proteinExistence type="predicted"/>
<gene>
    <name evidence="4" type="ORF">PMAYCL1PPCAC_07251</name>
</gene>
<dbReference type="Proteomes" id="UP001328107">
    <property type="component" value="Unassembled WGS sequence"/>
</dbReference>
<dbReference type="InterPro" id="IPR050302">
    <property type="entry name" value="Rab_GAP_TBC_domain"/>
</dbReference>
<protein>
    <recommendedName>
        <fullName evidence="3">Rab-GAP TBC domain-containing protein</fullName>
    </recommendedName>
</protein>
<dbReference type="PANTHER" id="PTHR47219:SF10">
    <property type="entry name" value="GROWTH HORMONE-REGULATED TBC PROTEIN 1"/>
    <property type="match status" value="1"/>
</dbReference>
<dbReference type="InterPro" id="IPR000195">
    <property type="entry name" value="Rab-GAP-TBC_dom"/>
</dbReference>
<feature type="domain" description="Rab-GAP TBC" evidence="3">
    <location>
        <begin position="1"/>
        <end position="130"/>
    </location>
</feature>
<dbReference type="PANTHER" id="PTHR47219">
    <property type="entry name" value="RAB GTPASE-ACTIVATING PROTEIN 1-LIKE"/>
    <property type="match status" value="1"/>
</dbReference>
<dbReference type="Gene3D" id="1.10.8.270">
    <property type="entry name" value="putative rabgap domain of human tbc1 domain family member 14 like domains"/>
    <property type="match status" value="1"/>
</dbReference>
<evidence type="ECO:0000313" key="4">
    <source>
        <dbReference type="EMBL" id="GMR37056.1"/>
    </source>
</evidence>
<keyword evidence="5" id="KW-1185">Reference proteome</keyword>
<evidence type="ECO:0000259" key="3">
    <source>
        <dbReference type="PROSITE" id="PS50086"/>
    </source>
</evidence>
<name>A0AAN5CD24_9BILA</name>
<comment type="function">
    <text evidence="2">May act as a GTPase-activating protein for Rab family protein(s).</text>
</comment>
<dbReference type="InterPro" id="IPR035969">
    <property type="entry name" value="Rab-GAP_TBC_sf"/>
</dbReference>
<evidence type="ECO:0000313" key="5">
    <source>
        <dbReference type="Proteomes" id="UP001328107"/>
    </source>
</evidence>
<evidence type="ECO:0000256" key="2">
    <source>
        <dbReference type="ARBA" id="ARBA00043879"/>
    </source>
</evidence>
<dbReference type="SMART" id="SM00164">
    <property type="entry name" value="TBC"/>
    <property type="match status" value="1"/>
</dbReference>